<dbReference type="KEGG" id="vg:65102162"/>
<name>A0A346RNR2_9ABAC</name>
<evidence type="ECO:0000313" key="2">
    <source>
        <dbReference type="Proteomes" id="UP000500845"/>
    </source>
</evidence>
<evidence type="ECO:0000313" key="1">
    <source>
        <dbReference type="EMBL" id="AXS67709.1"/>
    </source>
</evidence>
<keyword evidence="2" id="KW-1185">Reference proteome</keyword>
<sequence length="184" mass="21967">MSTLTPLHINDEHCFDSLVRFAMATNMSARFLEFEEVCIDLRNVHFSFDQDHQSNNKTFIIFMNVKQAFYSNFKIKTDLSLETLTYYIYQHCLCTVEDTVLPIFRRFDQFIFNENDKCKSIIIQLHRRARVIVAECIRENEYYHSDVSGYIDFENRHTRLPLSLSEEERSKINREAQLKLLETT</sequence>
<reference evidence="1 2" key="1">
    <citation type="journal article" date="2018" name="J. Invertebr. Pathol.">
        <title>Morphological, genetic and biological characterisation of a novel alphabaculovirus isolated from Cryptophlebia peltastica (Lepidoptera: Tortricidae).</title>
        <authorList>
            <person name="Marsberg T."/>
            <person name="Jukes M.D."/>
            <person name="Krejmer-Rabalska M."/>
            <person name="Rabalski L."/>
            <person name="Knox C.M."/>
            <person name="Moore S.D."/>
            <person name="Hill M.P."/>
            <person name="Szewczyk B."/>
        </authorList>
    </citation>
    <scope>NUCLEOTIDE SEQUENCE [LARGE SCALE GENOMIC DNA]</scope>
    <source>
        <strain evidence="1">SA</strain>
    </source>
</reference>
<accession>A0A346RNR2</accession>
<proteinExistence type="predicted"/>
<dbReference type="EMBL" id="MH394321">
    <property type="protein sequence ID" value="AXS67709.1"/>
    <property type="molecule type" value="Genomic_DNA"/>
</dbReference>
<dbReference type="RefSeq" id="YP_010086917.1">
    <property type="nucleotide sequence ID" value="NC_055500.1"/>
</dbReference>
<dbReference type="Proteomes" id="UP000500845">
    <property type="component" value="Segment"/>
</dbReference>
<organism evidence="1 2">
    <name type="scientific">Cryptophlebia peltastica nucleopolyhedrovirus</name>
    <dbReference type="NCBI Taxonomy" id="2304025"/>
    <lineage>
        <taxon>Viruses</taxon>
        <taxon>Viruses incertae sedis</taxon>
        <taxon>Naldaviricetes</taxon>
        <taxon>Lefavirales</taxon>
        <taxon>Baculoviridae</taxon>
        <taxon>Alphabaculovirus</taxon>
        <taxon>Alphabaculovirus crypeltasticae</taxon>
    </lineage>
</organism>
<protein>
    <submittedName>
        <fullName evidence="1">Ac57-like protein</fullName>
    </submittedName>
</protein>
<dbReference type="GeneID" id="65102162"/>
<dbReference type="Pfam" id="PF06033">
    <property type="entry name" value="DUF918"/>
    <property type="match status" value="1"/>
</dbReference>
<dbReference type="InterPro" id="IPR009264">
    <property type="entry name" value="AcMNPV_Orf57"/>
</dbReference>